<evidence type="ECO:0008006" key="4">
    <source>
        <dbReference type="Google" id="ProtNLM"/>
    </source>
</evidence>
<dbReference type="GO" id="GO:0005737">
    <property type="term" value="C:cytoplasm"/>
    <property type="evidence" value="ECO:0007669"/>
    <property type="project" value="TreeGrafter"/>
</dbReference>
<dbReference type="SUPFAM" id="SSF53335">
    <property type="entry name" value="S-adenosyl-L-methionine-dependent methyltransferases"/>
    <property type="match status" value="1"/>
</dbReference>
<dbReference type="RefSeq" id="XP_001646663.1">
    <property type="nucleotide sequence ID" value="XM_001646613.1"/>
</dbReference>
<dbReference type="EMBL" id="DS480385">
    <property type="protein sequence ID" value="EDO18805.1"/>
    <property type="molecule type" value="Genomic_DNA"/>
</dbReference>
<evidence type="ECO:0000313" key="2">
    <source>
        <dbReference type="EMBL" id="EDO18805.1"/>
    </source>
</evidence>
<dbReference type="eggNOG" id="KOG2497">
    <property type="taxonomic scope" value="Eukaryota"/>
</dbReference>
<dbReference type="InParanoid" id="A7TG48"/>
<evidence type="ECO:0000313" key="3">
    <source>
        <dbReference type="Proteomes" id="UP000000267"/>
    </source>
</evidence>
<dbReference type="PANTHER" id="PTHR14614:SF130">
    <property type="entry name" value="PROTEIN-LYSINE N-METHYLTRANSFERASE EEF2KMT"/>
    <property type="match status" value="1"/>
</dbReference>
<dbReference type="PANTHER" id="PTHR14614">
    <property type="entry name" value="HEPATOCELLULAR CARCINOMA-ASSOCIATED ANTIGEN"/>
    <property type="match status" value="1"/>
</dbReference>
<dbReference type="PhylomeDB" id="A7TG48"/>
<dbReference type="InterPro" id="IPR019410">
    <property type="entry name" value="Methyltransf_16"/>
</dbReference>
<gene>
    <name evidence="2" type="ORF">Kpol_1028p81</name>
</gene>
<dbReference type="STRING" id="436907.A7TG48"/>
<accession>A7TG48</accession>
<organism evidence="3">
    <name type="scientific">Vanderwaltozyma polyspora (strain ATCC 22028 / DSM 70294 / BCRC 21397 / CBS 2163 / NBRC 10782 / NRRL Y-8283 / UCD 57-17)</name>
    <name type="common">Kluyveromyces polysporus</name>
    <dbReference type="NCBI Taxonomy" id="436907"/>
    <lineage>
        <taxon>Eukaryota</taxon>
        <taxon>Fungi</taxon>
        <taxon>Dikarya</taxon>
        <taxon>Ascomycota</taxon>
        <taxon>Saccharomycotina</taxon>
        <taxon>Saccharomycetes</taxon>
        <taxon>Saccharomycetales</taxon>
        <taxon>Saccharomycetaceae</taxon>
        <taxon>Vanderwaltozyma</taxon>
    </lineage>
</organism>
<dbReference type="Gene3D" id="3.40.50.150">
    <property type="entry name" value="Vaccinia Virus protein VP39"/>
    <property type="match status" value="1"/>
</dbReference>
<sequence>MECGEDLIYDLLRQRYPFYQLINFFKTHYNQETPLVLHAERFITELHEISSTNPYYIKNIIKVLTDNIDLLDDSSEGIIKVITEDDIDISEWLYEKYIGLLNLGQPDPTNTDVIQYRFNDSIKIKLEETPYVVSAAGTTGFRTWEAALFMTSFFVETGYLDTMSKKNILELGAGTGLVSIGLCKQYEDSIDKIYVTDGDSQLVEGQLLKNFNENELSHNDRVILQKLWWNVDDVPLDLDLIVAADVTYDSSVVPDLCETISNCFKRSSNDSAVCLLSATVRNEDTLDLFEKKCLELGLDCSIITTTNEDDQGNRLEQQLTFKPLIAPIRIYKITPK</sequence>
<dbReference type="KEGG" id="vpo:Kpol_1028p81"/>
<dbReference type="Pfam" id="PF10294">
    <property type="entry name" value="Methyltransf_16"/>
    <property type="match status" value="1"/>
</dbReference>
<dbReference type="HOGENOM" id="CLU_038942_1_1_1"/>
<dbReference type="OMA" id="MYVTDGD"/>
<keyword evidence="1" id="KW-0808">Transferase</keyword>
<dbReference type="Proteomes" id="UP000000267">
    <property type="component" value="Unassembled WGS sequence"/>
</dbReference>
<protein>
    <recommendedName>
        <fullName evidence="4">FAM86 N-terminal domain-containing protein</fullName>
    </recommendedName>
</protein>
<dbReference type="InterPro" id="IPR029063">
    <property type="entry name" value="SAM-dependent_MTases_sf"/>
</dbReference>
<proteinExistence type="predicted"/>
<name>A7TG48_VANPO</name>
<dbReference type="OrthoDB" id="194386at2759"/>
<dbReference type="FunCoup" id="A7TG48">
    <property type="interactions" value="527"/>
</dbReference>
<keyword evidence="3" id="KW-1185">Reference proteome</keyword>
<dbReference type="GO" id="GO:0016279">
    <property type="term" value="F:protein-lysine N-methyltransferase activity"/>
    <property type="evidence" value="ECO:0007669"/>
    <property type="project" value="EnsemblFungi"/>
</dbReference>
<reference evidence="2 3" key="1">
    <citation type="journal article" date="2007" name="Proc. Natl. Acad. Sci. U.S.A.">
        <title>Independent sorting-out of thousands of duplicated gene pairs in two yeast species descended from a whole-genome duplication.</title>
        <authorList>
            <person name="Scannell D.R."/>
            <person name="Frank A.C."/>
            <person name="Conant G.C."/>
            <person name="Byrne K.P."/>
            <person name="Woolfit M."/>
            <person name="Wolfe K.H."/>
        </authorList>
    </citation>
    <scope>NUCLEOTIDE SEQUENCE [LARGE SCALE GENOMIC DNA]</scope>
    <source>
        <strain evidence="3">ATCC 22028 / DSM 70294 / BCRC 21397 / CBS 2163 / NBRC 10782 / NRRL Y-8283 / UCD 57-17</strain>
    </source>
</reference>
<dbReference type="AlphaFoldDB" id="A7TG48"/>
<dbReference type="GeneID" id="5547121"/>
<evidence type="ECO:0000256" key="1">
    <source>
        <dbReference type="ARBA" id="ARBA00022679"/>
    </source>
</evidence>